<evidence type="ECO:0000256" key="12">
    <source>
        <dbReference type="ARBA" id="ARBA00037975"/>
    </source>
</evidence>
<evidence type="ECO:0000256" key="8">
    <source>
        <dbReference type="ARBA" id="ARBA00022982"/>
    </source>
</evidence>
<dbReference type="PANTHER" id="PTHR30529">
    <property type="entry name" value="CYTOCHROME B561"/>
    <property type="match status" value="1"/>
</dbReference>
<keyword evidence="4" id="KW-1003">Cell membrane</keyword>
<keyword evidence="10" id="KW-0408">Iron</keyword>
<evidence type="ECO:0000256" key="3">
    <source>
        <dbReference type="ARBA" id="ARBA00022448"/>
    </source>
</evidence>
<dbReference type="PANTHER" id="PTHR30529:SF7">
    <property type="entry name" value="CYTOCHROME B561 BACTERIAL_NI-HYDROGENASE DOMAIN-CONTAINING PROTEIN"/>
    <property type="match status" value="1"/>
</dbReference>
<protein>
    <submittedName>
        <fullName evidence="15">Cytochrome b</fullName>
    </submittedName>
</protein>
<keyword evidence="16" id="KW-1185">Reference proteome</keyword>
<evidence type="ECO:0000256" key="1">
    <source>
        <dbReference type="ARBA" id="ARBA00001970"/>
    </source>
</evidence>
<dbReference type="EMBL" id="JBHSWG010000001">
    <property type="protein sequence ID" value="MFC6759178.1"/>
    <property type="molecule type" value="Genomic_DNA"/>
</dbReference>
<keyword evidence="9 13" id="KW-1133">Transmembrane helix</keyword>
<dbReference type="InterPro" id="IPR016174">
    <property type="entry name" value="Di-haem_cyt_TM"/>
</dbReference>
<evidence type="ECO:0000256" key="2">
    <source>
        <dbReference type="ARBA" id="ARBA00004651"/>
    </source>
</evidence>
<feature type="transmembrane region" description="Helical" evidence="13">
    <location>
        <begin position="66"/>
        <end position="84"/>
    </location>
</feature>
<name>A0ABW2B1B0_9RHOB</name>
<organism evidence="15 16">
    <name type="scientific">Sulfitobacter porphyrae</name>
    <dbReference type="NCBI Taxonomy" id="1246864"/>
    <lineage>
        <taxon>Bacteria</taxon>
        <taxon>Pseudomonadati</taxon>
        <taxon>Pseudomonadota</taxon>
        <taxon>Alphaproteobacteria</taxon>
        <taxon>Rhodobacterales</taxon>
        <taxon>Roseobacteraceae</taxon>
        <taxon>Sulfitobacter</taxon>
    </lineage>
</organism>
<evidence type="ECO:0000256" key="9">
    <source>
        <dbReference type="ARBA" id="ARBA00022989"/>
    </source>
</evidence>
<evidence type="ECO:0000256" key="6">
    <source>
        <dbReference type="ARBA" id="ARBA00022692"/>
    </source>
</evidence>
<gene>
    <name evidence="15" type="ORF">ACFQFQ_06200</name>
</gene>
<keyword evidence="5" id="KW-0349">Heme</keyword>
<evidence type="ECO:0000256" key="7">
    <source>
        <dbReference type="ARBA" id="ARBA00022723"/>
    </source>
</evidence>
<evidence type="ECO:0000256" key="5">
    <source>
        <dbReference type="ARBA" id="ARBA00022617"/>
    </source>
</evidence>
<evidence type="ECO:0000256" key="4">
    <source>
        <dbReference type="ARBA" id="ARBA00022475"/>
    </source>
</evidence>
<proteinExistence type="inferred from homology"/>
<evidence type="ECO:0000313" key="15">
    <source>
        <dbReference type="EMBL" id="MFC6759178.1"/>
    </source>
</evidence>
<keyword evidence="3" id="KW-0813">Transport</keyword>
<comment type="subcellular location">
    <subcellularLocation>
        <location evidence="2">Cell membrane</location>
        <topology evidence="2">Multi-pass membrane protein</topology>
    </subcellularLocation>
</comment>
<comment type="cofactor">
    <cofactor evidence="1">
        <name>heme b</name>
        <dbReference type="ChEBI" id="CHEBI:60344"/>
    </cofactor>
</comment>
<comment type="caution">
    <text evidence="15">The sequence shown here is derived from an EMBL/GenBank/DDBJ whole genome shotgun (WGS) entry which is preliminary data.</text>
</comment>
<dbReference type="InterPro" id="IPR011577">
    <property type="entry name" value="Cyt_b561_bac/Ni-Hgenase"/>
</dbReference>
<dbReference type="Proteomes" id="UP001596353">
    <property type="component" value="Unassembled WGS sequence"/>
</dbReference>
<feature type="transmembrane region" description="Helical" evidence="13">
    <location>
        <begin position="140"/>
        <end position="161"/>
    </location>
</feature>
<sequence>MTQNHLSENFGTTVMATRSAYSGFQITLHWLIAILIAAAWFLGDGMGRVLDQRIAAGTTGIEGNTLHVWTGGAVFLLVLIRLVVRMASGVPDPVAGNPGWQDRAALWGHRALYLFMILVPALGAAAWYGHVKPAAEAHEIAVNLLVILIGGHTLMALYHHYVVRDGTLRRMLPFLR</sequence>
<evidence type="ECO:0000256" key="11">
    <source>
        <dbReference type="ARBA" id="ARBA00023136"/>
    </source>
</evidence>
<keyword evidence="11 13" id="KW-0472">Membrane</keyword>
<dbReference type="Pfam" id="PF01292">
    <property type="entry name" value="Ni_hydr_CYTB"/>
    <property type="match status" value="1"/>
</dbReference>
<evidence type="ECO:0000256" key="10">
    <source>
        <dbReference type="ARBA" id="ARBA00023004"/>
    </source>
</evidence>
<keyword evidence="8" id="KW-0249">Electron transport</keyword>
<feature type="domain" description="Cytochrome b561 bacterial/Ni-hydrogenase" evidence="14">
    <location>
        <begin position="21"/>
        <end position="173"/>
    </location>
</feature>
<dbReference type="SUPFAM" id="SSF81342">
    <property type="entry name" value="Transmembrane di-heme cytochromes"/>
    <property type="match status" value="1"/>
</dbReference>
<dbReference type="InterPro" id="IPR052168">
    <property type="entry name" value="Cytochrome_b561_oxidase"/>
</dbReference>
<evidence type="ECO:0000256" key="13">
    <source>
        <dbReference type="SAM" id="Phobius"/>
    </source>
</evidence>
<accession>A0ABW2B1B0</accession>
<feature type="transmembrane region" description="Helical" evidence="13">
    <location>
        <begin position="21"/>
        <end position="42"/>
    </location>
</feature>
<comment type="similarity">
    <text evidence="12">Belongs to the cytochrome b561 family.</text>
</comment>
<feature type="transmembrane region" description="Helical" evidence="13">
    <location>
        <begin position="111"/>
        <end position="128"/>
    </location>
</feature>
<keyword evidence="7" id="KW-0479">Metal-binding</keyword>
<evidence type="ECO:0000259" key="14">
    <source>
        <dbReference type="Pfam" id="PF01292"/>
    </source>
</evidence>
<evidence type="ECO:0000313" key="16">
    <source>
        <dbReference type="Proteomes" id="UP001596353"/>
    </source>
</evidence>
<keyword evidence="6 13" id="KW-0812">Transmembrane</keyword>
<reference evidence="16" key="1">
    <citation type="journal article" date="2019" name="Int. J. Syst. Evol. Microbiol.">
        <title>The Global Catalogue of Microorganisms (GCM) 10K type strain sequencing project: providing services to taxonomists for standard genome sequencing and annotation.</title>
        <authorList>
            <consortium name="The Broad Institute Genomics Platform"/>
            <consortium name="The Broad Institute Genome Sequencing Center for Infectious Disease"/>
            <person name="Wu L."/>
            <person name="Ma J."/>
        </authorList>
    </citation>
    <scope>NUCLEOTIDE SEQUENCE [LARGE SCALE GENOMIC DNA]</scope>
    <source>
        <strain evidence="16">CCUG 66188</strain>
    </source>
</reference>